<comment type="caution">
    <text evidence="3">The sequence shown here is derived from an EMBL/GenBank/DDBJ whole genome shotgun (WGS) entry which is preliminary data.</text>
</comment>
<name>A0A7Y7M6L9_9PROT</name>
<dbReference type="InterPro" id="IPR010895">
    <property type="entry name" value="CHRD"/>
</dbReference>
<dbReference type="Proteomes" id="UP000534870">
    <property type="component" value="Unassembled WGS sequence"/>
</dbReference>
<dbReference type="AlphaFoldDB" id="A0A7Y7M6L9"/>
<accession>A0A7Y7M6L9</accession>
<dbReference type="Pfam" id="PF07452">
    <property type="entry name" value="CHRD"/>
    <property type="match status" value="1"/>
</dbReference>
<reference evidence="3 4" key="1">
    <citation type="submission" date="2020-06" db="EMBL/GenBank/DDBJ databases">
        <title>Description of novel acetic acid bacteria.</title>
        <authorList>
            <person name="Sombolestani A."/>
        </authorList>
    </citation>
    <scope>NUCLEOTIDE SEQUENCE [LARGE SCALE GENOMIC DNA]</scope>
    <source>
        <strain evidence="3 4">LMG 31431</strain>
    </source>
</reference>
<evidence type="ECO:0000313" key="4">
    <source>
        <dbReference type="Proteomes" id="UP000534870"/>
    </source>
</evidence>
<feature type="signal peptide" evidence="1">
    <location>
        <begin position="1"/>
        <end position="18"/>
    </location>
</feature>
<keyword evidence="1" id="KW-0732">Signal</keyword>
<proteinExistence type="predicted"/>
<dbReference type="EMBL" id="JABXXP010000360">
    <property type="protein sequence ID" value="NVN12187.1"/>
    <property type="molecule type" value="Genomic_DNA"/>
</dbReference>
<feature type="domain" description="CHRD" evidence="2">
    <location>
        <begin position="21"/>
        <end position="142"/>
    </location>
</feature>
<dbReference type="SMART" id="SM00754">
    <property type="entry name" value="CHRD"/>
    <property type="match status" value="1"/>
</dbReference>
<organism evidence="3 4">
    <name type="scientific">Nguyenibacter vanlangensis</name>
    <dbReference type="NCBI Taxonomy" id="1216886"/>
    <lineage>
        <taxon>Bacteria</taxon>
        <taxon>Pseudomonadati</taxon>
        <taxon>Pseudomonadota</taxon>
        <taxon>Alphaproteobacteria</taxon>
        <taxon>Acetobacterales</taxon>
        <taxon>Acetobacteraceae</taxon>
        <taxon>Nguyenibacter</taxon>
    </lineage>
</organism>
<evidence type="ECO:0000256" key="1">
    <source>
        <dbReference type="SAM" id="SignalP"/>
    </source>
</evidence>
<sequence>MIRSFLIAGMVLAVPALAAAPVQARTVPVTGPFVPAAGASSAVTGRFTGTLDEKRNLVTYTIKYSGLSGPVMAAHFHGPADPGQDAGVMVPIKGPYASPLHGAVVMTPEQVTALRAGRVYVNLHTEAHPNGEARAQLQVRGAR</sequence>
<evidence type="ECO:0000259" key="2">
    <source>
        <dbReference type="PROSITE" id="PS50933"/>
    </source>
</evidence>
<gene>
    <name evidence="3" type="ORF">HUK84_13830</name>
</gene>
<protein>
    <submittedName>
        <fullName evidence="3">CHRD domain-containing protein</fullName>
    </submittedName>
</protein>
<feature type="chain" id="PRO_5030520184" evidence="1">
    <location>
        <begin position="19"/>
        <end position="143"/>
    </location>
</feature>
<evidence type="ECO:0000313" key="3">
    <source>
        <dbReference type="EMBL" id="NVN12187.1"/>
    </source>
</evidence>
<dbReference type="PROSITE" id="PS50933">
    <property type="entry name" value="CHRD"/>
    <property type="match status" value="1"/>
</dbReference>
<dbReference type="RefSeq" id="WP_176640807.1">
    <property type="nucleotide sequence ID" value="NZ_JABXXP010000360.1"/>
</dbReference>